<dbReference type="InterPro" id="IPR011009">
    <property type="entry name" value="Kinase-like_dom_sf"/>
</dbReference>
<dbReference type="Proteomes" id="UP000316426">
    <property type="component" value="Chromosome"/>
</dbReference>
<protein>
    <recommendedName>
        <fullName evidence="1">Protein kinase domain-containing protein</fullName>
    </recommendedName>
</protein>
<accession>A0A518K9S9</accession>
<dbReference type="Gene3D" id="1.10.510.10">
    <property type="entry name" value="Transferase(Phosphotransferase) domain 1"/>
    <property type="match status" value="1"/>
</dbReference>
<evidence type="ECO:0000259" key="1">
    <source>
        <dbReference type="PROSITE" id="PS50011"/>
    </source>
</evidence>
<evidence type="ECO:0000313" key="3">
    <source>
        <dbReference type="Proteomes" id="UP000316426"/>
    </source>
</evidence>
<dbReference type="KEGG" id="bmei:Spa11_27500"/>
<dbReference type="PROSITE" id="PS50011">
    <property type="entry name" value="PROTEIN_KINASE_DOM"/>
    <property type="match status" value="1"/>
</dbReference>
<sequence length="295" mass="32130">MKVLHRNAQAPTTLGATVGVGGYGAAYEGPTGSHVYKLGEVDFGKVAHLIANRVVPTMQGYCYAWPEAVCLDPVSGYPCCYAMQKANDGVETEMLFSGLQVPEWFRVRVVLNHVRSLIDLEAAGYRRGDLPNSLFHRDASITEIDLDSLQVNHPGATYHSGAAKVTTAPPEVLEHYQQGGGPGFETTREHDAWAFASLAWLVLMRGEHPFDAVPVGAGAAANLTQRVLAGQWPHDPNCATAEPRPGSLPLSYLDPSLQSLFRQTFVDGHPNRDPRNRPTLQAWEKALQPLDILTP</sequence>
<dbReference type="GO" id="GO:0005524">
    <property type="term" value="F:ATP binding"/>
    <property type="evidence" value="ECO:0007669"/>
    <property type="project" value="InterPro"/>
</dbReference>
<dbReference type="RefSeq" id="WP_145113046.1">
    <property type="nucleotide sequence ID" value="NZ_CP036349.1"/>
</dbReference>
<dbReference type="GO" id="GO:0004672">
    <property type="term" value="F:protein kinase activity"/>
    <property type="evidence" value="ECO:0007669"/>
    <property type="project" value="InterPro"/>
</dbReference>
<dbReference type="AlphaFoldDB" id="A0A518K9S9"/>
<dbReference type="InterPro" id="IPR000719">
    <property type="entry name" value="Prot_kinase_dom"/>
</dbReference>
<name>A0A518K9S9_9BACT</name>
<dbReference type="SUPFAM" id="SSF56112">
    <property type="entry name" value="Protein kinase-like (PK-like)"/>
    <property type="match status" value="1"/>
</dbReference>
<organism evidence="2 3">
    <name type="scientific">Botrimarina mediterranea</name>
    <dbReference type="NCBI Taxonomy" id="2528022"/>
    <lineage>
        <taxon>Bacteria</taxon>
        <taxon>Pseudomonadati</taxon>
        <taxon>Planctomycetota</taxon>
        <taxon>Planctomycetia</taxon>
        <taxon>Pirellulales</taxon>
        <taxon>Lacipirellulaceae</taxon>
        <taxon>Botrimarina</taxon>
    </lineage>
</organism>
<keyword evidence="3" id="KW-1185">Reference proteome</keyword>
<proteinExistence type="predicted"/>
<reference evidence="2 3" key="1">
    <citation type="submission" date="2019-02" db="EMBL/GenBank/DDBJ databases">
        <title>Deep-cultivation of Planctomycetes and their phenomic and genomic characterization uncovers novel biology.</title>
        <authorList>
            <person name="Wiegand S."/>
            <person name="Jogler M."/>
            <person name="Boedeker C."/>
            <person name="Pinto D."/>
            <person name="Vollmers J."/>
            <person name="Rivas-Marin E."/>
            <person name="Kohn T."/>
            <person name="Peeters S.H."/>
            <person name="Heuer A."/>
            <person name="Rast P."/>
            <person name="Oberbeckmann S."/>
            <person name="Bunk B."/>
            <person name="Jeske O."/>
            <person name="Meyerdierks A."/>
            <person name="Storesund J.E."/>
            <person name="Kallscheuer N."/>
            <person name="Luecker S."/>
            <person name="Lage O.M."/>
            <person name="Pohl T."/>
            <person name="Merkel B.J."/>
            <person name="Hornburger P."/>
            <person name="Mueller R.-W."/>
            <person name="Bruemmer F."/>
            <person name="Labrenz M."/>
            <person name="Spormann A.M."/>
            <person name="Op den Camp H."/>
            <person name="Overmann J."/>
            <person name="Amann R."/>
            <person name="Jetten M.S.M."/>
            <person name="Mascher T."/>
            <person name="Medema M.H."/>
            <person name="Devos D.P."/>
            <person name="Kaster A.-K."/>
            <person name="Ovreas L."/>
            <person name="Rohde M."/>
            <person name="Galperin M.Y."/>
            <person name="Jogler C."/>
        </authorList>
    </citation>
    <scope>NUCLEOTIDE SEQUENCE [LARGE SCALE GENOMIC DNA]</scope>
    <source>
        <strain evidence="2 3">Spa11</strain>
    </source>
</reference>
<evidence type="ECO:0000313" key="2">
    <source>
        <dbReference type="EMBL" id="QDV74546.1"/>
    </source>
</evidence>
<gene>
    <name evidence="2" type="ORF">Spa11_27500</name>
</gene>
<feature type="domain" description="Protein kinase" evidence="1">
    <location>
        <begin position="1"/>
        <end position="291"/>
    </location>
</feature>
<dbReference type="EMBL" id="CP036349">
    <property type="protein sequence ID" value="QDV74546.1"/>
    <property type="molecule type" value="Genomic_DNA"/>
</dbReference>